<protein>
    <submittedName>
        <fullName evidence="1">Uncharacterized protein</fullName>
    </submittedName>
</protein>
<dbReference type="EnsemblPlants" id="OGLUM01G41850.1">
    <property type="protein sequence ID" value="OGLUM01G41850.1"/>
    <property type="gene ID" value="OGLUM01G41850"/>
</dbReference>
<reference evidence="1" key="1">
    <citation type="submission" date="2013-08" db="EMBL/GenBank/DDBJ databases">
        <title>Oryza genome evolution.</title>
        <authorList>
            <person name="Wing R.A."/>
            <person name="Panaud O."/>
            <person name="Oliveira A.C."/>
        </authorList>
    </citation>
    <scope>NUCLEOTIDE SEQUENCE</scope>
</reference>
<sequence>MDSYRVHVYDSMDKEESTFDKIFEVTDKAWARFRALDKGSWKEKLGRRFNIPCAKYDQGNNLCGYNSRFSNRDNESGTKDEITGTKIRSLVLVGVTNRD</sequence>
<dbReference type="AlphaFoldDB" id="A0A0D9YHJ2"/>
<evidence type="ECO:0000313" key="1">
    <source>
        <dbReference type="EnsemblPlants" id="OGLUM01G41850.1"/>
    </source>
</evidence>
<reference evidence="1" key="2">
    <citation type="submission" date="2015-04" db="UniProtKB">
        <authorList>
            <consortium name="EnsemblPlants"/>
        </authorList>
    </citation>
    <scope>IDENTIFICATION</scope>
</reference>
<accession>A0A0D9YHJ2</accession>
<dbReference type="Gramene" id="OGLUM01G41850.1">
    <property type="protein sequence ID" value="OGLUM01G41850.1"/>
    <property type="gene ID" value="OGLUM01G41850"/>
</dbReference>
<proteinExistence type="predicted"/>
<dbReference type="HOGENOM" id="CLU_2324157_0_0_1"/>
<organism evidence="1">
    <name type="scientific">Oryza glumipatula</name>
    <dbReference type="NCBI Taxonomy" id="40148"/>
    <lineage>
        <taxon>Eukaryota</taxon>
        <taxon>Viridiplantae</taxon>
        <taxon>Streptophyta</taxon>
        <taxon>Embryophyta</taxon>
        <taxon>Tracheophyta</taxon>
        <taxon>Spermatophyta</taxon>
        <taxon>Magnoliopsida</taxon>
        <taxon>Liliopsida</taxon>
        <taxon>Poales</taxon>
        <taxon>Poaceae</taxon>
        <taxon>BOP clade</taxon>
        <taxon>Oryzoideae</taxon>
        <taxon>Oryzeae</taxon>
        <taxon>Oryzinae</taxon>
        <taxon>Oryza</taxon>
    </lineage>
</organism>
<dbReference type="Proteomes" id="UP000026961">
    <property type="component" value="Chromosome 1"/>
</dbReference>
<keyword evidence="2" id="KW-1185">Reference proteome</keyword>
<reference evidence="1" key="3">
    <citation type="submission" date="2018-05" db="EMBL/GenBank/DDBJ databases">
        <title>OgluRS3 (Oryza glumaepatula Reference Sequence Version 3).</title>
        <authorList>
            <person name="Zhang J."/>
            <person name="Kudrna D."/>
            <person name="Lee S."/>
            <person name="Talag J."/>
            <person name="Welchert J."/>
            <person name="Wing R.A."/>
        </authorList>
    </citation>
    <scope>NUCLEOTIDE SEQUENCE [LARGE SCALE GENOMIC DNA]</scope>
</reference>
<evidence type="ECO:0000313" key="2">
    <source>
        <dbReference type="Proteomes" id="UP000026961"/>
    </source>
</evidence>
<name>A0A0D9YHJ2_9ORYZ</name>